<accession>A0A0S2IUM4</accession>
<dbReference type="Proteomes" id="UP000058857">
    <property type="component" value="Chromosome 1"/>
</dbReference>
<dbReference type="AlphaFoldDB" id="A0A0S2IUM4"/>
<sequence length="92" mass="10739">MCHLRPKFLDLSDSESISKRRFLRACPKNSILSESSRIAAIVPTFWDRLLGGSLKKNGVIFSIRRIHLFFGSDFDRNISEEFTLVYLKIRIY</sequence>
<dbReference type="EMBL" id="CP012029">
    <property type="protein sequence ID" value="ALO27345.1"/>
    <property type="molecule type" value="Genomic_DNA"/>
</dbReference>
<evidence type="ECO:0000313" key="2">
    <source>
        <dbReference type="Proteomes" id="UP000058857"/>
    </source>
</evidence>
<name>A0A0S2IUM4_LEPBO</name>
<reference evidence="1 2" key="1">
    <citation type="journal article" date="2015" name="PLoS Negl. Trop. Dis.">
        <title>Distribution of Plasmids in Distinct Leptospira Pathogenic Species.</title>
        <authorList>
            <person name="Wang Y."/>
            <person name="Zhuang X."/>
            <person name="Zhong Y."/>
            <person name="Zhang C."/>
            <person name="Zhang Y."/>
            <person name="Zeng L."/>
            <person name="Zhu Y."/>
            <person name="He P."/>
            <person name="Dong K."/>
            <person name="Pal U."/>
            <person name="Guo X."/>
            <person name="Qin J."/>
        </authorList>
    </citation>
    <scope>NUCLEOTIDE SEQUENCE [LARGE SCALE GENOMIC DNA]</scope>
    <source>
        <strain evidence="1 2">56604</strain>
    </source>
</reference>
<organism evidence="1">
    <name type="scientific">Leptospira borgpetersenii serovar Ballum</name>
    <dbReference type="NCBI Taxonomy" id="280505"/>
    <lineage>
        <taxon>Bacteria</taxon>
        <taxon>Pseudomonadati</taxon>
        <taxon>Spirochaetota</taxon>
        <taxon>Spirochaetia</taxon>
        <taxon>Leptospirales</taxon>
        <taxon>Leptospiraceae</taxon>
        <taxon>Leptospira</taxon>
    </lineage>
</organism>
<evidence type="ECO:0000313" key="1">
    <source>
        <dbReference type="EMBL" id="ALO27345.1"/>
    </source>
</evidence>
<gene>
    <name evidence="1" type="ORF">LBBP_03140</name>
</gene>
<dbReference type="PATRIC" id="fig|280505.15.peg.3064"/>
<proteinExistence type="predicted"/>
<protein>
    <submittedName>
        <fullName evidence="1">Uncharacterized protein</fullName>
    </submittedName>
</protein>